<gene>
    <name evidence="1" type="ORF">K6Y31_15460</name>
</gene>
<accession>A0ABS8WEP4</accession>
<name>A0ABS8WEP4_9GAMM</name>
<proteinExistence type="predicted"/>
<protein>
    <submittedName>
        <fullName evidence="1">Uncharacterized protein</fullName>
    </submittedName>
</protein>
<dbReference type="Proteomes" id="UP001201273">
    <property type="component" value="Unassembled WGS sequence"/>
</dbReference>
<organism evidence="1 2">
    <name type="scientific">Motilimonas cestriensis</name>
    <dbReference type="NCBI Taxonomy" id="2742685"/>
    <lineage>
        <taxon>Bacteria</taxon>
        <taxon>Pseudomonadati</taxon>
        <taxon>Pseudomonadota</taxon>
        <taxon>Gammaproteobacteria</taxon>
        <taxon>Alteromonadales</taxon>
        <taxon>Alteromonadales genera incertae sedis</taxon>
        <taxon>Motilimonas</taxon>
    </lineage>
</organism>
<dbReference type="EMBL" id="JAIMJA010000016">
    <property type="protein sequence ID" value="MCE2596211.1"/>
    <property type="molecule type" value="Genomic_DNA"/>
</dbReference>
<evidence type="ECO:0000313" key="1">
    <source>
        <dbReference type="EMBL" id="MCE2596211.1"/>
    </source>
</evidence>
<dbReference type="RefSeq" id="WP_233053859.1">
    <property type="nucleotide sequence ID" value="NZ_JAIMJA010000016.1"/>
</dbReference>
<sequence length="117" mass="13533">MIFYFAIFALLSVTFALLYKQRRADVRLVKKLINSQTFYLNNSPIVGDNLSLVSVIRSTPKQKVGLETHFTIYCFDKEEQKPLCVTLELVHNKLKRAEIRQSKGLQLQNVMDNLVLD</sequence>
<comment type="caution">
    <text evidence="1">The sequence shown here is derived from an EMBL/GenBank/DDBJ whole genome shotgun (WGS) entry which is preliminary data.</text>
</comment>
<evidence type="ECO:0000313" key="2">
    <source>
        <dbReference type="Proteomes" id="UP001201273"/>
    </source>
</evidence>
<keyword evidence="2" id="KW-1185">Reference proteome</keyword>
<reference evidence="1 2" key="1">
    <citation type="journal article" date="2022" name="Environ. Microbiol. Rep.">
        <title>Eco-phylogenetic analyses reveal divergent evolution of vitamin B12 metabolism in the marine bacterial family 'Psychromonadaceae'.</title>
        <authorList>
            <person name="Jin X."/>
            <person name="Yang Y."/>
            <person name="Cao H."/>
            <person name="Gao B."/>
            <person name="Zhao Z."/>
        </authorList>
    </citation>
    <scope>NUCLEOTIDE SEQUENCE [LARGE SCALE GENOMIC DNA]</scope>
    <source>
        <strain evidence="1 2">MKS20</strain>
    </source>
</reference>